<evidence type="ECO:0000313" key="13">
    <source>
        <dbReference type="EMBL" id="UOE99883.1"/>
    </source>
</evidence>
<evidence type="ECO:0000256" key="4">
    <source>
        <dbReference type="ARBA" id="ARBA00022553"/>
    </source>
</evidence>
<reference evidence="13" key="1">
    <citation type="submission" date="2022-03" db="EMBL/GenBank/DDBJ databases">
        <title>Genome Identification and Characterization of new species Bdellovibrio reynosense LBG001 sp. nov. from a Mexico soil sample.</title>
        <authorList>
            <person name="Camilli A."/>
            <person name="Ajao Y."/>
            <person name="Guo X."/>
        </authorList>
    </citation>
    <scope>NUCLEOTIDE SEQUENCE</scope>
    <source>
        <strain evidence="13">LBG001</strain>
    </source>
</reference>
<evidence type="ECO:0000259" key="10">
    <source>
        <dbReference type="PROSITE" id="PS50109"/>
    </source>
</evidence>
<dbReference type="Pfam" id="PF02518">
    <property type="entry name" value="HATPase_c"/>
    <property type="match status" value="1"/>
</dbReference>
<dbReference type="Pfam" id="PF00512">
    <property type="entry name" value="HisKA"/>
    <property type="match status" value="1"/>
</dbReference>
<feature type="transmembrane region" description="Helical" evidence="9">
    <location>
        <begin position="17"/>
        <end position="38"/>
    </location>
</feature>
<dbReference type="SUPFAM" id="SSF52172">
    <property type="entry name" value="CheY-like"/>
    <property type="match status" value="1"/>
</dbReference>
<evidence type="ECO:0000259" key="12">
    <source>
        <dbReference type="PROSITE" id="PS50885"/>
    </source>
</evidence>
<organism evidence="13 14">
    <name type="scientific">Bdellovibrio reynosensis</name>
    <dbReference type="NCBI Taxonomy" id="2835041"/>
    <lineage>
        <taxon>Bacteria</taxon>
        <taxon>Pseudomonadati</taxon>
        <taxon>Bdellovibrionota</taxon>
        <taxon>Bdellovibrionia</taxon>
        <taxon>Bdellovibrionales</taxon>
        <taxon>Pseudobdellovibrionaceae</taxon>
        <taxon>Bdellovibrio</taxon>
    </lineage>
</organism>
<dbReference type="InterPro" id="IPR036890">
    <property type="entry name" value="HATPase_C_sf"/>
</dbReference>
<keyword evidence="5" id="KW-0808">Transferase</keyword>
<evidence type="ECO:0000256" key="8">
    <source>
        <dbReference type="PROSITE-ProRule" id="PRU00169"/>
    </source>
</evidence>
<dbReference type="CDD" id="cd00082">
    <property type="entry name" value="HisKA"/>
    <property type="match status" value="1"/>
</dbReference>
<evidence type="ECO:0000256" key="1">
    <source>
        <dbReference type="ARBA" id="ARBA00000085"/>
    </source>
</evidence>
<dbReference type="EC" id="2.7.13.3" evidence="3"/>
<gene>
    <name evidence="13" type="ORF">MNR06_09255</name>
</gene>
<dbReference type="CDD" id="cd17546">
    <property type="entry name" value="REC_hyHK_CKI1_RcsC-like"/>
    <property type="match status" value="1"/>
</dbReference>
<dbReference type="Gene3D" id="1.10.287.130">
    <property type="match status" value="1"/>
</dbReference>
<keyword evidence="9" id="KW-0812">Transmembrane</keyword>
<dbReference type="SMART" id="SM00304">
    <property type="entry name" value="HAMP"/>
    <property type="match status" value="1"/>
</dbReference>
<dbReference type="PROSITE" id="PS50885">
    <property type="entry name" value="HAMP"/>
    <property type="match status" value="1"/>
</dbReference>
<dbReference type="PANTHER" id="PTHR45339">
    <property type="entry name" value="HYBRID SIGNAL TRANSDUCTION HISTIDINE KINASE J"/>
    <property type="match status" value="1"/>
</dbReference>
<feature type="modified residue" description="4-aspartylphosphate" evidence="8">
    <location>
        <position position="595"/>
    </location>
</feature>
<dbReference type="InterPro" id="IPR036097">
    <property type="entry name" value="HisK_dim/P_sf"/>
</dbReference>
<comment type="catalytic activity">
    <reaction evidence="1">
        <text>ATP + protein L-histidine = ADP + protein N-phospho-L-histidine.</text>
        <dbReference type="EC" id="2.7.13.3"/>
    </reaction>
</comment>
<sequence length="662" mass="73902">MVKIRRLWTHLSVSKKLFIVIGVMALLIALELLTLLFAMNTLSAVRTFVSGESAWSKAQKDAVISLHKYAFTRNAKDYEAFEQALLVPRGDTKARHALEETPINLEKARQGFLQGMVHPDDIPGVILLITRFKNFSHVEKAIIIWRQGDDLTNEISAYGSDLHDLIQRNSTSQELMPTLEKINDLNDRLSALEVEFSRTLGEASRFIENVLMLALLIVVMVVETTGLVLTFTFSRNLSKGLKELNEAAHAVGQGKFDVQVPVRSGDELGQLAEGLNKMAADLEDSIGVRRQAEQANKLKSLFLANMSHEIRTPLNAIIGFSEILMDPRVSEEDRQSYVNIIHRTGENLTRIINDILDLSKVEAGHLEIQKSSFDLPVFLEEIRNVITAKSVEKKLQVEFRQLNDVPQTLYTDQLRLRQILTNILGNAVKFTDSGSVIMSYEVLYGSLIFTIRDTGVGIPHEKIPVLFQPFTQIDNSLSRKYEGTGLGLVLSRKLAQMLGGNVSLENSRLHEGSTFVVSIQLEETPSSLASAPLQKNKENLMLEGAKVLLVDDVEDNRILVQRLLSKRGASVTCASDGQEGLSKALSEDFDVILMDIQMPVMDGYEATRKLRESGYKKPIIALTAHAMKDDRERCIEAGCSDYLTKPVQVDELVRTILGYLKA</sequence>
<dbReference type="PRINTS" id="PR00344">
    <property type="entry name" value="BCTRLSENSOR"/>
</dbReference>
<keyword evidence="9" id="KW-0472">Membrane</keyword>
<dbReference type="InterPro" id="IPR003661">
    <property type="entry name" value="HisK_dim/P_dom"/>
</dbReference>
<proteinExistence type="predicted"/>
<dbReference type="SUPFAM" id="SSF55874">
    <property type="entry name" value="ATPase domain of HSP90 chaperone/DNA topoisomerase II/histidine kinase"/>
    <property type="match status" value="1"/>
</dbReference>
<dbReference type="SUPFAM" id="SSF47384">
    <property type="entry name" value="Homodimeric domain of signal transducing histidine kinase"/>
    <property type="match status" value="1"/>
</dbReference>
<keyword evidence="9" id="KW-1133">Transmembrane helix</keyword>
<dbReference type="Gene3D" id="3.30.565.10">
    <property type="entry name" value="Histidine kinase-like ATPase, C-terminal domain"/>
    <property type="match status" value="1"/>
</dbReference>
<dbReference type="SUPFAM" id="SSF158472">
    <property type="entry name" value="HAMP domain-like"/>
    <property type="match status" value="1"/>
</dbReference>
<evidence type="ECO:0000256" key="6">
    <source>
        <dbReference type="ARBA" id="ARBA00022777"/>
    </source>
</evidence>
<dbReference type="SMART" id="SM00387">
    <property type="entry name" value="HATPase_c"/>
    <property type="match status" value="1"/>
</dbReference>
<dbReference type="SMART" id="SM00388">
    <property type="entry name" value="HisKA"/>
    <property type="match status" value="1"/>
</dbReference>
<evidence type="ECO:0000259" key="11">
    <source>
        <dbReference type="PROSITE" id="PS50110"/>
    </source>
</evidence>
<dbReference type="SMART" id="SM00448">
    <property type="entry name" value="REC"/>
    <property type="match status" value="1"/>
</dbReference>
<evidence type="ECO:0000256" key="5">
    <source>
        <dbReference type="ARBA" id="ARBA00022679"/>
    </source>
</evidence>
<keyword evidence="7" id="KW-0902">Two-component regulatory system</keyword>
<keyword evidence="6" id="KW-0418">Kinase</keyword>
<evidence type="ECO:0000313" key="14">
    <source>
        <dbReference type="Proteomes" id="UP000830116"/>
    </source>
</evidence>
<dbReference type="CDD" id="cd06225">
    <property type="entry name" value="HAMP"/>
    <property type="match status" value="1"/>
</dbReference>
<dbReference type="InterPro" id="IPR005467">
    <property type="entry name" value="His_kinase_dom"/>
</dbReference>
<dbReference type="InterPro" id="IPR004358">
    <property type="entry name" value="Sig_transdc_His_kin-like_C"/>
</dbReference>
<dbReference type="CDD" id="cd16922">
    <property type="entry name" value="HATPase_EvgS-ArcB-TorS-like"/>
    <property type="match status" value="1"/>
</dbReference>
<evidence type="ECO:0000256" key="9">
    <source>
        <dbReference type="SAM" id="Phobius"/>
    </source>
</evidence>
<feature type="domain" description="Histidine kinase" evidence="10">
    <location>
        <begin position="305"/>
        <end position="523"/>
    </location>
</feature>
<dbReference type="RefSeq" id="WP_243535297.1">
    <property type="nucleotide sequence ID" value="NZ_CP093442.1"/>
</dbReference>
<evidence type="ECO:0000256" key="3">
    <source>
        <dbReference type="ARBA" id="ARBA00012438"/>
    </source>
</evidence>
<dbReference type="InterPro" id="IPR003660">
    <property type="entry name" value="HAMP_dom"/>
</dbReference>
<evidence type="ECO:0000256" key="2">
    <source>
        <dbReference type="ARBA" id="ARBA00004370"/>
    </source>
</evidence>
<dbReference type="Pfam" id="PF00072">
    <property type="entry name" value="Response_reg"/>
    <property type="match status" value="1"/>
</dbReference>
<feature type="domain" description="Response regulatory" evidence="11">
    <location>
        <begin position="546"/>
        <end position="660"/>
    </location>
</feature>
<accession>A0ABY4C4X9</accession>
<dbReference type="Pfam" id="PF00672">
    <property type="entry name" value="HAMP"/>
    <property type="match status" value="1"/>
</dbReference>
<keyword evidence="4 8" id="KW-0597">Phosphoprotein</keyword>
<dbReference type="PROSITE" id="PS50110">
    <property type="entry name" value="RESPONSE_REGULATORY"/>
    <property type="match status" value="1"/>
</dbReference>
<dbReference type="InterPro" id="IPR003594">
    <property type="entry name" value="HATPase_dom"/>
</dbReference>
<dbReference type="InterPro" id="IPR001789">
    <property type="entry name" value="Sig_transdc_resp-reg_receiver"/>
</dbReference>
<dbReference type="Gene3D" id="3.40.50.2300">
    <property type="match status" value="1"/>
</dbReference>
<dbReference type="Proteomes" id="UP000830116">
    <property type="component" value="Chromosome"/>
</dbReference>
<dbReference type="InterPro" id="IPR011006">
    <property type="entry name" value="CheY-like_superfamily"/>
</dbReference>
<dbReference type="PANTHER" id="PTHR45339:SF1">
    <property type="entry name" value="HYBRID SIGNAL TRANSDUCTION HISTIDINE KINASE J"/>
    <property type="match status" value="1"/>
</dbReference>
<dbReference type="EMBL" id="CP093442">
    <property type="protein sequence ID" value="UOE99883.1"/>
    <property type="molecule type" value="Genomic_DNA"/>
</dbReference>
<comment type="subcellular location">
    <subcellularLocation>
        <location evidence="2">Membrane</location>
    </subcellularLocation>
</comment>
<dbReference type="PROSITE" id="PS50109">
    <property type="entry name" value="HIS_KIN"/>
    <property type="match status" value="1"/>
</dbReference>
<dbReference type="Gene3D" id="6.10.340.10">
    <property type="match status" value="1"/>
</dbReference>
<protein>
    <recommendedName>
        <fullName evidence="3">histidine kinase</fullName>
        <ecNumber evidence="3">2.7.13.3</ecNumber>
    </recommendedName>
</protein>
<evidence type="ECO:0000256" key="7">
    <source>
        <dbReference type="ARBA" id="ARBA00023012"/>
    </source>
</evidence>
<keyword evidence="14" id="KW-1185">Reference proteome</keyword>
<feature type="domain" description="HAMP" evidence="12">
    <location>
        <begin position="235"/>
        <end position="287"/>
    </location>
</feature>
<name>A0ABY4C4X9_9BACT</name>